<feature type="compositionally biased region" description="Low complexity" evidence="2">
    <location>
        <begin position="79"/>
        <end position="98"/>
    </location>
</feature>
<dbReference type="eggNOG" id="KOG1776">
    <property type="taxonomic scope" value="Eukaryota"/>
</dbReference>
<feature type="region of interest" description="Disordered" evidence="2">
    <location>
        <begin position="4459"/>
        <end position="4485"/>
    </location>
</feature>
<feature type="compositionally biased region" description="Basic and acidic residues" evidence="2">
    <location>
        <begin position="3746"/>
        <end position="3768"/>
    </location>
</feature>
<keyword evidence="1" id="KW-0175">Coiled coil</keyword>
<feature type="compositionally biased region" description="Basic and acidic residues" evidence="2">
    <location>
        <begin position="48"/>
        <end position="59"/>
    </location>
</feature>
<feature type="compositionally biased region" description="Basic and acidic residues" evidence="2">
    <location>
        <begin position="4592"/>
        <end position="4605"/>
    </location>
</feature>
<sequence>MPTLRSKRKRGNQNDDESASAAAAVSGNGTSGMDNDVAGEAEGVVVEAEARQSDKTEKKPKAKTSKGKKKSNDVTFVSNEQSTNPPEEESTTATTTTNNLTAIMTNNPSLLSNLLLEIQSLSNDKKRCTAALQALKDGKDIAMPLSTLGEDEDDDASTTALGDTKLSRGKKRGASGGDKKSSVHKDPFEEGDDNNNDSNSNTNDHSASNDAHLIMAVTQAINILISFVKTQKQASVATTNASSSSQDATSNEEYKDASIILTALSHHLTTSLVNDKSMLESITKSSQYSYSTLNSLSSLGGGVNSPPSVFGSGLRSMEDVIDIDDPSSTSFSGRGAARGSSTRGGGATSPERGLQQQQAKKLILANAKAVAGRGLASAVMGVLYAMETLGEVCFMDGEDSVTGDAAVGKSDGSEKEEEAKGGDSKNMERTMLRKAVWTSLLTLEASFQLSVRPKLLMVSAVTVPTTGMSSMSASTSSSMMDFDGMLSGVGTAGQGSSSNVPWSHAHTMMGSDTIAMWNGFVQRIMADYKIGFHQMEGLGEGMSELKEENKQLVQLCSKVANSAFSSSEDVEFITLVLGSKGGEAAAAAASNPEPPAKKAKKGTRKTKQPDKRDEREEELAELSSLLARRPENLILFDCHVSVRRWAVLAFGWLCKGQRRLLETCTTLLARRAEWEKVMELAPLNGKLVASLGATEDPVVSSVASKKKKKKKDPKSKRSSAKGSPSDDLEGLPGSVALVTFVSCMVDVIYDAGATGGLTPPTSGWMDEYVNLIADTPCLPISAASSAASALAAAPASPRKEEAPVRRTTRARATKATSKALGRSSPKGAKKPPTSPSNRVWVRPDVRDETALLTKYLIECHDRSLQDSFGRYLGRSGLTQAVDLFSLDWKLIINDDDSFHHPLLPKHISGTSSSLSFYPFMHRTLDTLGRTAASSSLFASSDGKSRIMAIGGAIALSRFHQNYQSFTSVVMDAKLISSSVMQISDCLANESRNNDVGASAKESDTEETTTGIPECIVQSYLLNEPLVVARVDKKEEDEEGKGASFSSYGGVFSTSSESGDSDAGSKSSFRVQKGPELSQYAEILSCFIRANRAYALSASTASYVTGISSLLDSLFSVTLCCYNFQSSTQIFDAVSHSSKKRASVSKKKKRKADGVSTTTASQESIARKTLSRCVLASDALNVIRGCLASSQELVPSSSTKESESRCIRSFFRQVISTDNIIDFVHLGYALEDNLVYPRLVHSIGECAAPGTSLPENLKIYELWERRLWSSHVKLGLTIGRGQAAYQPQKNNSLLGNGGRRLTIFQIIANIEQERQTNIVKGGKKSASRSNERWPLFLPAVQHALVSSTMSCDSNSAQRNTDDQADLFLCNAFLNSVEAFMNDLSCLPPIGSRHALLLDYQSTSPMVVNDNVMMSLQNARLFALAVGRVSQGHQKTIRSRLIDSLQTGFANANAQEPLNVNASRFLSRMLSVASFIVDIVSIPALLPPLSREVGSEHYCLPRVVRKQSADGERSESTQDVCFMGLFGDCHSPSVPASDISVTDYKVLPDGDFNKMLTAIKCGLTLGFTMANKDGGHLLFSSWNAAAKLTSWTSITWEGPETATIVKEKASIDRLIGLRDDLCEVNFLVNGADPSTEQTLLVKLTSNKRGQCRKNEALLSGITSCEKMLGNTTLEITKGAALVPSLPAFAYYEALPVYVSFLISMHTRPGTSNTSSILRFQPSQLQRTHHVSGYTDGDVIDEFPSDDSDMEHEESGGNAVRMNALARLRDACETLGAAPCFPDWLDTSCRMQEGIIPPIAVDSADRCLAELTNFGAAAFKCYFTSLGRILELSVQDGMSFPSSLVLQILAAQQHAMNGTSGEALFVHLSTLCRVESALLKHFSSNSHFLVGNIFAEHASQRVKGAVAAGGWEPTSGEYRANGQWETLIGETLRGSSLEVITSYMFPGEQDVNKEMKSAVLAANHWQRVLCSVVNAMVPTAALLRFGVNDGKGRSPHPLCEDLVPGSALSSDGNREGFSRFSTKNEVGATLKKALSFLSCVSAYSAVDEDMILTAQAAASHLLDNAAHFDDLVSLWVIRICCDAIGGVVTALTTSNLSESQISSATALIESTLKQFSSNSQNILDDEIPDPTDLDAAFDHGVNSDDYIDNDKAKKLLACFGLSGGVLTGRIIGNRTDIELTSILAKGEDIYPIKIESGGVFGQWGSSQKGVAKLWLECLGRVPLGRRARIFVAGSLLHDVFEAETTFLKNKVGSPLVRTLSAVALDSMTKDDVLLILEDICQTADVSEESMEDDEREEERNELTQKFGVLHEVGSAIISLALREKDGNDVSPCIQSYFEFAAALNGLANPSTRSSQLPPVSNGSAGQQKEKISEETVRALYEESSPVVDRTDVSTHQSDGFTNTLAESVFKRFPGEVKRSLQLLVEEAQTAEWNTSILTLFNNNYEKKPPASLDFSTIFSSTTPDSDASHGLLNLDSRRGSPLLLTPLVGTTILPLRAAKMNALKPRVNPLSAASHIRKVRTEGQLIASDDRGRLVCAESSSLLFFSGIACTNVRHIELSAAKHLTRSQLNVGGSERLKFEIYGIALCPENNRHLISWGASKACVNVLSKGFDSVERTIDLTLQLEPSECESEYLLELLWMTETIVIAICGTVIHVFDLKKTENDTCKATAHFVLAYEDVLIRSATFTSITLSDSGIQTKLAILLDTGRLHFIQMSVDKNGHLEEQGETYIEIGSGASFSSAGICRYVGGEPIGAGSVSTTFGEGSTLKFLHQSNVMLYQCVSSCCIAMIIEKDGTIKGTFELLPNMISSDTLGAHFGVQGPYSQFNELGVVQKGGEAFYRLACVGKSTKSSQPRVLLVEFNSNSVYTKEVNWPGNCSGGLGYTASHNFVGSCTFSVPYLVGGTAEEGHVGDDTKVYERAFLTMLSSNGSLLFFGEDCDIPSIHHTPAKLPTPDVYMFEKDDIFNVSEDSNLILGGDCVGKDPKSAKKKLSLNNNEFIISPSRDGCTLTARLQRNGALVRGGSSKTGGKTSSFAIVAVRVLVGSMPELVPREITIMGGRSIKTKRNAKRWYDFPLTDEEILLAIRNDSVTVHFSSSHDLTSSSSIDSVEVYVRAREDLQFLAAGTGSEQKTPATSLTIWPPADGDEEISTVSYVQSLTFLSKILGHNNMRSLSAGSKAMIKYIIEQTALNSSEKGSLREETLSLLNEVVSDESQRSQFVDDSTIRGLMSVLIALGTYVKTDLSTISFNPSKHETMINGAIEVLTHIIINATSIAEARGENYRKAIIDLIAEKVSRASIAIEGKRVLDYLAHLSLLHGRTIQILSASESISRLILCEMACTESNDFGQFEALSEYLVHDDPSMVQACCKAVLEAAETTEGEQVFPSEVSDVQNHDHLSYVTYQCDSCKLFPITKQRYTIGGEVDVDLCRECFNLGCAYAAEHESGSPLVIRGSTLSVEDEEMTCDQIWQMKAITIPASSDDNSVDKSALEDALKLSQSKKGANANAATPHPSSKTFSTNTEAFRSQIFTRLLGLIARSLRTTDQEAPPSYQLLQLALTLVLNSSTEKLRVARGNQLVHSFSSHIPTLVQSGQNEASCKKLVVCLRTLAALVTQKGYIESSPPVTSEKNKHLEDTQGHHHKDKTDPRFVCEVHGVPAVRRRCSHGVHKDRRFYVCGLEWADLPESVPNQSRKSHDDILATKHTDHIFVPIQTELLKVFSEGRGDGASASLQEQFCILVGEQFEQTNDSSGAADDHAENDTPVDKTSFDSLKSEEEERQDVDDDGSALVCESLNLFSLVAPANKWSSEWFSVSCAIISTSTSSGVRHLAKKFLQRLCGGKQDVYHRIRDHYVFGFQVRKLLEKSEGVLDNACMIREMARQCGSNWRDPEITYDTLSPTGLLGVEDLISEDCYTLTYEENVKTILDELLSTANTRARGKNWRQFCALPEISVATKRAGATTASSEVVYSPLEQIFHRSPVVSLLWLSCCLRGTNQIKALSLIDIALVDAKEVVQTTVLSGTDEDDGNAGGISKDVTNASGSEQSLLKSLSVDDIHSFIAQFVLNGRTEELRTIACKVAYKLAAQLSQGDKNLLFIRLVEGPMRSVGKYGEASKNLFHLLRLIVQRFGSELDVSSASSHIATTVVFQMTTVYHYCAGLSHNTADGKTTTRFDLSDCVRCHKQCLRKKAMPDSSTVSKKSHACEGILSDQQLSPFQRSRLESSTAATASSEFSTYTQLKFRVAMNEVSINISDPRGRLVKTVGVYFTPRQVSDVSILKSDKYAGLWQKCGVLNLTRGATTSTLQLKVPVVAANLKFTYEDFYEKQGSGRAADGSFILHCPRCTRQVNNAHGVCGNCGEVAFQCRKCRHINYDRLDAFLCVECGYCTSGGFNYDISIGTALNAVAILDEEGYQRSVAMLRIANKRQGDVRKSLQTKQLLLERHQRKGREDEDLDEMVLYGPSLNRAFLGELPKTDDGDSIKPTSKSNSAASRSVDAVSRANRARSLLSLARQLRTEGSALGGESSDRLSRGDAMLRQALLNAGNSSGTGDVLDDSDESLFGALGGESATDQLSRIVERSLARTAARAGGDGGGGNDDAAGSTPKDDKSKTSPEEECSRLYSQMREAERECYELNRRIDAWNRLNRDALAIGGPHALSFAFIPSSCSSCSSEVLLHMLTLLHSVFTANIAQSEHTVSSELVKLLLDESHSFGHELKDLKRQVIISLASTSEVASKLILGELRARLTAMQDVTSAEILGKIVQLDFESVSDYIDLAIATLQRQGSK</sequence>
<evidence type="ECO:0000256" key="2">
    <source>
        <dbReference type="SAM" id="MobiDB-lite"/>
    </source>
</evidence>
<dbReference type="InParanoid" id="B5YNP1"/>
<dbReference type="HOGENOM" id="CLU_223698_0_0_1"/>
<evidence type="ECO:0000313" key="3">
    <source>
        <dbReference type="EMBL" id="ACI65022.1"/>
    </source>
</evidence>
<feature type="compositionally biased region" description="Basic and acidic residues" evidence="2">
    <location>
        <begin position="411"/>
        <end position="425"/>
    </location>
</feature>
<feature type="region of interest" description="Disordered" evidence="2">
    <location>
        <begin position="322"/>
        <end position="355"/>
    </location>
</feature>
<dbReference type="GeneID" id="7450721"/>
<feature type="compositionally biased region" description="Low complexity" evidence="2">
    <location>
        <begin position="327"/>
        <end position="341"/>
    </location>
</feature>
<feature type="coiled-coil region" evidence="1">
    <location>
        <begin position="4605"/>
        <end position="4632"/>
    </location>
</feature>
<feature type="region of interest" description="Disordered" evidence="2">
    <location>
        <begin position="2347"/>
        <end position="2367"/>
    </location>
</feature>
<feature type="compositionally biased region" description="Low complexity" evidence="2">
    <location>
        <begin position="38"/>
        <end position="47"/>
    </location>
</feature>
<accession>B5YNP1</accession>
<protein>
    <submittedName>
        <fullName evidence="3">Uncharacterized protein</fullName>
    </submittedName>
</protein>
<feature type="region of interest" description="Disordered" evidence="2">
    <location>
        <begin position="4572"/>
        <end position="4605"/>
    </location>
</feature>
<dbReference type="EMBL" id="CP001160">
    <property type="protein sequence ID" value="ACI65022.1"/>
    <property type="molecule type" value="Genomic_DNA"/>
</dbReference>
<feature type="region of interest" description="Disordered" evidence="2">
    <location>
        <begin position="3740"/>
        <end position="3777"/>
    </location>
</feature>
<dbReference type="Proteomes" id="UP000001449">
    <property type="component" value="Chromosome 7"/>
</dbReference>
<dbReference type="RefSeq" id="XP_002296305.1">
    <property type="nucleotide sequence ID" value="XM_002296269.1"/>
</dbReference>
<feature type="region of interest" description="Disordered" evidence="2">
    <location>
        <begin position="585"/>
        <end position="616"/>
    </location>
</feature>
<proteinExistence type="predicted"/>
<feature type="compositionally biased region" description="Low complexity" evidence="2">
    <location>
        <begin position="196"/>
        <end position="207"/>
    </location>
</feature>
<feature type="compositionally biased region" description="Polar residues" evidence="2">
    <location>
        <begin position="2347"/>
        <end position="2363"/>
    </location>
</feature>
<dbReference type="STRING" id="35128.B5YNP1"/>
<dbReference type="InterPro" id="IPR045189">
    <property type="entry name" value="UBR4-like"/>
</dbReference>
<dbReference type="PANTHER" id="PTHR21725:SF1">
    <property type="entry name" value="E3 UBIQUITIN-PROTEIN LIGASE UBR4"/>
    <property type="match status" value="1"/>
</dbReference>
<dbReference type="SUPFAM" id="SSF57850">
    <property type="entry name" value="RING/U-box"/>
    <property type="match status" value="1"/>
</dbReference>
<feature type="region of interest" description="Disordered" evidence="2">
    <location>
        <begin position="403"/>
        <end position="425"/>
    </location>
</feature>
<dbReference type="OMA" id="KCRHINY"/>
<evidence type="ECO:0000313" key="4">
    <source>
        <dbReference type="Proteomes" id="UP000001449"/>
    </source>
</evidence>
<feature type="compositionally biased region" description="Basic residues" evidence="2">
    <location>
        <begin position="704"/>
        <end position="719"/>
    </location>
</feature>
<organism evidence="3 4">
    <name type="scientific">Thalassiosira pseudonana</name>
    <name type="common">Marine diatom</name>
    <name type="synonym">Cyclotella nana</name>
    <dbReference type="NCBI Taxonomy" id="35128"/>
    <lineage>
        <taxon>Eukaryota</taxon>
        <taxon>Sar</taxon>
        <taxon>Stramenopiles</taxon>
        <taxon>Ochrophyta</taxon>
        <taxon>Bacillariophyta</taxon>
        <taxon>Coscinodiscophyceae</taxon>
        <taxon>Thalassiosirophycidae</taxon>
        <taxon>Thalassiosirales</taxon>
        <taxon>Thalassiosiraceae</taxon>
        <taxon>Thalassiosira</taxon>
    </lineage>
</organism>
<feature type="compositionally biased region" description="Basic and acidic residues" evidence="2">
    <location>
        <begin position="177"/>
        <end position="188"/>
    </location>
</feature>
<dbReference type="PANTHER" id="PTHR21725">
    <property type="entry name" value="E3 UBIQUITIN-PROTEIN LIGASE UBR4"/>
    <property type="match status" value="1"/>
</dbReference>
<feature type="compositionally biased region" description="Basic residues" evidence="2">
    <location>
        <begin position="60"/>
        <end position="69"/>
    </location>
</feature>
<feature type="compositionally biased region" description="Low complexity" evidence="2">
    <location>
        <begin position="4475"/>
        <end position="4485"/>
    </location>
</feature>
<feature type="region of interest" description="Disordered" evidence="2">
    <location>
        <begin position="1"/>
        <end position="98"/>
    </location>
</feature>
<feature type="compositionally biased region" description="Basic and acidic residues" evidence="2">
    <location>
        <begin position="3621"/>
        <end position="3638"/>
    </location>
</feature>
<dbReference type="PaxDb" id="35128-Thaps23587"/>
<evidence type="ECO:0000256" key="1">
    <source>
        <dbReference type="SAM" id="Coils"/>
    </source>
</evidence>
<gene>
    <name evidence="3" type="ORF">THAPS_23587</name>
</gene>
<feature type="compositionally biased region" description="Basic residues" evidence="2">
    <location>
        <begin position="1"/>
        <end position="11"/>
    </location>
</feature>
<reference evidence="3 4" key="2">
    <citation type="journal article" date="2008" name="Nature">
        <title>The Phaeodactylum genome reveals the evolutionary history of diatom genomes.</title>
        <authorList>
            <person name="Bowler C."/>
            <person name="Allen A.E."/>
            <person name="Badger J.H."/>
            <person name="Grimwood J."/>
            <person name="Jabbari K."/>
            <person name="Kuo A."/>
            <person name="Maheswari U."/>
            <person name="Martens C."/>
            <person name="Maumus F."/>
            <person name="Otillar R.P."/>
            <person name="Rayko E."/>
            <person name="Salamov A."/>
            <person name="Vandepoele K."/>
            <person name="Beszteri B."/>
            <person name="Gruber A."/>
            <person name="Heijde M."/>
            <person name="Katinka M."/>
            <person name="Mock T."/>
            <person name="Valentin K."/>
            <person name="Verret F."/>
            <person name="Berges J.A."/>
            <person name="Brownlee C."/>
            <person name="Cadoret J.P."/>
            <person name="Chiovitti A."/>
            <person name="Choi C.J."/>
            <person name="Coesel S."/>
            <person name="De Martino A."/>
            <person name="Detter J.C."/>
            <person name="Durkin C."/>
            <person name="Falciatore A."/>
            <person name="Fournet J."/>
            <person name="Haruta M."/>
            <person name="Huysman M.J."/>
            <person name="Jenkins B.D."/>
            <person name="Jiroutova K."/>
            <person name="Jorgensen R.E."/>
            <person name="Joubert Y."/>
            <person name="Kaplan A."/>
            <person name="Kroger N."/>
            <person name="Kroth P.G."/>
            <person name="La Roche J."/>
            <person name="Lindquist E."/>
            <person name="Lommer M."/>
            <person name="Martin-Jezequel V."/>
            <person name="Lopez P.J."/>
            <person name="Lucas S."/>
            <person name="Mangogna M."/>
            <person name="McGinnis K."/>
            <person name="Medlin L.K."/>
            <person name="Montsant A."/>
            <person name="Oudot-Le Secq M.P."/>
            <person name="Napoli C."/>
            <person name="Obornik M."/>
            <person name="Parker M.S."/>
            <person name="Petit J.L."/>
            <person name="Porcel B.M."/>
            <person name="Poulsen N."/>
            <person name="Robison M."/>
            <person name="Rychlewski L."/>
            <person name="Rynearson T.A."/>
            <person name="Schmutz J."/>
            <person name="Shapiro H."/>
            <person name="Siaut M."/>
            <person name="Stanley M."/>
            <person name="Sussman M.R."/>
            <person name="Taylor A.R."/>
            <person name="Vardi A."/>
            <person name="von Dassow P."/>
            <person name="Vyverman W."/>
            <person name="Willis A."/>
            <person name="Wyrwicz L.S."/>
            <person name="Rokhsar D.S."/>
            <person name="Weissenbach J."/>
            <person name="Armbrust E.V."/>
            <person name="Green B.R."/>
            <person name="Van de Peer Y."/>
            <person name="Grigoriev I.V."/>
        </authorList>
    </citation>
    <scope>NUCLEOTIDE SEQUENCE [LARGE SCALE GENOMIC DNA]</scope>
    <source>
        <strain evidence="3 4">CCMP1335</strain>
    </source>
</reference>
<feature type="region of interest" description="Disordered" evidence="2">
    <location>
        <begin position="700"/>
        <end position="728"/>
    </location>
</feature>
<feature type="region of interest" description="Disordered" evidence="2">
    <location>
        <begin position="3616"/>
        <end position="3638"/>
    </location>
</feature>
<feature type="compositionally biased region" description="Basic residues" evidence="2">
    <location>
        <begin position="597"/>
        <end position="606"/>
    </location>
</feature>
<keyword evidence="4" id="KW-1185">Reference proteome</keyword>
<dbReference type="KEGG" id="tps:THAPS_23587"/>
<feature type="region of interest" description="Disordered" evidence="2">
    <location>
        <begin position="792"/>
        <end position="840"/>
    </location>
</feature>
<reference evidence="3 4" key="1">
    <citation type="journal article" date="2004" name="Science">
        <title>The genome of the diatom Thalassiosira pseudonana: ecology, evolution, and metabolism.</title>
        <authorList>
            <person name="Armbrust E.V."/>
            <person name="Berges J.A."/>
            <person name="Bowler C."/>
            <person name="Green B.R."/>
            <person name="Martinez D."/>
            <person name="Putnam N.H."/>
            <person name="Zhou S."/>
            <person name="Allen A.E."/>
            <person name="Apt K.E."/>
            <person name="Bechner M."/>
            <person name="Brzezinski M.A."/>
            <person name="Chaal B.K."/>
            <person name="Chiovitti A."/>
            <person name="Davis A.K."/>
            <person name="Demarest M.S."/>
            <person name="Detter J.C."/>
            <person name="Glavina T."/>
            <person name="Goodstein D."/>
            <person name="Hadi M.Z."/>
            <person name="Hellsten U."/>
            <person name="Hildebrand M."/>
            <person name="Jenkins B.D."/>
            <person name="Jurka J."/>
            <person name="Kapitonov V.V."/>
            <person name="Kroger N."/>
            <person name="Lau W.W."/>
            <person name="Lane T.W."/>
            <person name="Larimer F.W."/>
            <person name="Lippmeier J.C."/>
            <person name="Lucas S."/>
            <person name="Medina M."/>
            <person name="Montsant A."/>
            <person name="Obornik M."/>
            <person name="Parker M.S."/>
            <person name="Palenik B."/>
            <person name="Pazour G.J."/>
            <person name="Richardson P.M."/>
            <person name="Rynearson T.A."/>
            <person name="Saito M.A."/>
            <person name="Schwartz D.C."/>
            <person name="Thamatrakoln K."/>
            <person name="Valentin K."/>
            <person name="Vardi A."/>
            <person name="Wilkerson F.P."/>
            <person name="Rokhsar D.S."/>
        </authorList>
    </citation>
    <scope>NUCLEOTIDE SEQUENCE [LARGE SCALE GENOMIC DNA]</scope>
    <source>
        <strain evidence="3 4">CCMP1335</strain>
    </source>
</reference>
<feature type="region of interest" description="Disordered" evidence="2">
    <location>
        <begin position="146"/>
        <end position="207"/>
    </location>
</feature>
<name>B5YNP1_THAPS</name>